<keyword evidence="3 6" id="KW-0949">S-adenosyl-L-methionine</keyword>
<dbReference type="EC" id="2.1.1.37" evidence="8"/>
<keyword evidence="4" id="KW-0680">Restriction system</keyword>
<dbReference type="Gene3D" id="3.40.50.150">
    <property type="entry name" value="Vaccinia Virus protein VP39"/>
    <property type="match status" value="1"/>
</dbReference>
<name>A0ABT6FGB5_9BACT</name>
<evidence type="ECO:0000256" key="1">
    <source>
        <dbReference type="ARBA" id="ARBA00022603"/>
    </source>
</evidence>
<evidence type="ECO:0000256" key="4">
    <source>
        <dbReference type="ARBA" id="ARBA00022747"/>
    </source>
</evidence>
<dbReference type="EMBL" id="JARRAG010000002">
    <property type="protein sequence ID" value="MDG3006623.1"/>
    <property type="molecule type" value="Genomic_DNA"/>
</dbReference>
<dbReference type="InterPro" id="IPR018117">
    <property type="entry name" value="C5_DNA_meth_AS"/>
</dbReference>
<feature type="active site" evidence="6">
    <location>
        <position position="83"/>
    </location>
</feature>
<evidence type="ECO:0000256" key="2">
    <source>
        <dbReference type="ARBA" id="ARBA00022679"/>
    </source>
</evidence>
<dbReference type="GO" id="GO:0032259">
    <property type="term" value="P:methylation"/>
    <property type="evidence" value="ECO:0007669"/>
    <property type="project" value="UniProtKB-KW"/>
</dbReference>
<dbReference type="InterPro" id="IPR001525">
    <property type="entry name" value="C5_MeTfrase"/>
</dbReference>
<gene>
    <name evidence="9" type="ORF">PZE19_22865</name>
</gene>
<evidence type="ECO:0000256" key="3">
    <source>
        <dbReference type="ARBA" id="ARBA00022691"/>
    </source>
</evidence>
<dbReference type="PANTHER" id="PTHR10629:SF52">
    <property type="entry name" value="DNA (CYTOSINE-5)-METHYLTRANSFERASE 1"/>
    <property type="match status" value="1"/>
</dbReference>
<dbReference type="InterPro" id="IPR029063">
    <property type="entry name" value="SAM-dependent_MTases_sf"/>
</dbReference>
<dbReference type="PROSITE" id="PS51679">
    <property type="entry name" value="SAM_MT_C5"/>
    <property type="match status" value="1"/>
</dbReference>
<dbReference type="PROSITE" id="PS00094">
    <property type="entry name" value="C5_MTASE_1"/>
    <property type="match status" value="1"/>
</dbReference>
<dbReference type="InterPro" id="IPR050390">
    <property type="entry name" value="C5-Methyltransferase"/>
</dbReference>
<organism evidence="9 10">
    <name type="scientific">Paludisphaera mucosa</name>
    <dbReference type="NCBI Taxonomy" id="3030827"/>
    <lineage>
        <taxon>Bacteria</taxon>
        <taxon>Pseudomonadati</taxon>
        <taxon>Planctomycetota</taxon>
        <taxon>Planctomycetia</taxon>
        <taxon>Isosphaerales</taxon>
        <taxon>Isosphaeraceae</taxon>
        <taxon>Paludisphaera</taxon>
    </lineage>
</organism>
<protein>
    <recommendedName>
        <fullName evidence="8">Cytosine-specific methyltransferase</fullName>
        <ecNumber evidence="8">2.1.1.37</ecNumber>
    </recommendedName>
</protein>
<sequence>MTETADAMRKLAGRPTAVELFAGAGLLSSAFAAEGFRFSLAVEQNVIAAETYKRNLGPHIRVGDVQEIEAVGACDVLVAGPPCQGFSTLGKRHAHDPRNKLSLEIGRWAKALSPKIVVVENVPKFLESIYWSELRNYLEGLGYDVETHVLNAADYGLPQIRRRCFAFASRIGLPTIPSAGGFRPSTVRQAWEGLPSEPTGRDGHVAPCPSPIALARMKVIPPGGDKRDVLNRAPHLAPKSWWTTRVQATDVWGRMHWDEPSNTLRTALLNASKGRYIHPEQDRVMTLREAARLQTIPDDWTFVGTPYQVARQIGNGVPPKLGRIVARSVRETL</sequence>
<evidence type="ECO:0000256" key="5">
    <source>
        <dbReference type="ARBA" id="ARBA00047422"/>
    </source>
</evidence>
<reference evidence="9 10" key="1">
    <citation type="submission" date="2023-03" db="EMBL/GenBank/DDBJ databases">
        <title>Paludisphaera mucosa sp. nov. a novel planctomycete from northern fen.</title>
        <authorList>
            <person name="Ivanova A."/>
        </authorList>
    </citation>
    <scope>NUCLEOTIDE SEQUENCE [LARGE SCALE GENOMIC DNA]</scope>
    <source>
        <strain evidence="9 10">Pla2</strain>
    </source>
</reference>
<evidence type="ECO:0000256" key="8">
    <source>
        <dbReference type="RuleBase" id="RU000417"/>
    </source>
</evidence>
<comment type="similarity">
    <text evidence="6 7">Belongs to the class I-like SAM-binding methyltransferase superfamily. C5-methyltransferase family.</text>
</comment>
<proteinExistence type="inferred from homology"/>
<comment type="caution">
    <text evidence="9">The sequence shown here is derived from an EMBL/GenBank/DDBJ whole genome shotgun (WGS) entry which is preliminary data.</text>
</comment>
<comment type="catalytic activity">
    <reaction evidence="5 8">
        <text>a 2'-deoxycytidine in DNA + S-adenosyl-L-methionine = a 5-methyl-2'-deoxycytidine in DNA + S-adenosyl-L-homocysteine + H(+)</text>
        <dbReference type="Rhea" id="RHEA:13681"/>
        <dbReference type="Rhea" id="RHEA-COMP:11369"/>
        <dbReference type="Rhea" id="RHEA-COMP:11370"/>
        <dbReference type="ChEBI" id="CHEBI:15378"/>
        <dbReference type="ChEBI" id="CHEBI:57856"/>
        <dbReference type="ChEBI" id="CHEBI:59789"/>
        <dbReference type="ChEBI" id="CHEBI:85452"/>
        <dbReference type="ChEBI" id="CHEBI:85454"/>
        <dbReference type="EC" id="2.1.1.37"/>
    </reaction>
</comment>
<keyword evidence="10" id="KW-1185">Reference proteome</keyword>
<accession>A0ABT6FGB5</accession>
<dbReference type="PRINTS" id="PR00105">
    <property type="entry name" value="C5METTRFRASE"/>
</dbReference>
<dbReference type="NCBIfam" id="TIGR00675">
    <property type="entry name" value="dcm"/>
    <property type="match status" value="1"/>
</dbReference>
<evidence type="ECO:0000313" key="10">
    <source>
        <dbReference type="Proteomes" id="UP001216907"/>
    </source>
</evidence>
<keyword evidence="1 6" id="KW-0489">Methyltransferase</keyword>
<dbReference type="SUPFAM" id="SSF53335">
    <property type="entry name" value="S-adenosyl-L-methionine-dependent methyltransferases"/>
    <property type="match status" value="1"/>
</dbReference>
<keyword evidence="2 6" id="KW-0808">Transferase</keyword>
<dbReference type="PANTHER" id="PTHR10629">
    <property type="entry name" value="CYTOSINE-SPECIFIC METHYLTRANSFERASE"/>
    <property type="match status" value="1"/>
</dbReference>
<evidence type="ECO:0000256" key="6">
    <source>
        <dbReference type="PROSITE-ProRule" id="PRU01016"/>
    </source>
</evidence>
<dbReference type="Proteomes" id="UP001216907">
    <property type="component" value="Unassembled WGS sequence"/>
</dbReference>
<evidence type="ECO:0000313" key="9">
    <source>
        <dbReference type="EMBL" id="MDG3006623.1"/>
    </source>
</evidence>
<dbReference type="Pfam" id="PF00145">
    <property type="entry name" value="DNA_methylase"/>
    <property type="match status" value="2"/>
</dbReference>
<dbReference type="RefSeq" id="WP_277862917.1">
    <property type="nucleotide sequence ID" value="NZ_JARRAG010000002.1"/>
</dbReference>
<evidence type="ECO:0000256" key="7">
    <source>
        <dbReference type="RuleBase" id="RU000416"/>
    </source>
</evidence>
<dbReference type="Gene3D" id="3.90.120.10">
    <property type="entry name" value="DNA Methylase, subunit A, domain 2"/>
    <property type="match status" value="1"/>
</dbReference>
<dbReference type="GO" id="GO:0003886">
    <property type="term" value="F:DNA (cytosine-5-)-methyltransferase activity"/>
    <property type="evidence" value="ECO:0007669"/>
    <property type="project" value="UniProtKB-EC"/>
</dbReference>